<keyword evidence="1" id="KW-0614">Plasmid</keyword>
<protein>
    <recommendedName>
        <fullName evidence="3">Multidrug DMT transporter</fullName>
    </recommendedName>
</protein>
<dbReference type="Pfam" id="PF26517">
    <property type="entry name" value="DDRD"/>
    <property type="match status" value="1"/>
</dbReference>
<gene>
    <name evidence="1" type="ORF">DFI_18400</name>
</gene>
<dbReference type="KEGG" id="dfc:DFI_18400"/>
<dbReference type="EMBL" id="CP021084">
    <property type="protein sequence ID" value="ASN83172.1"/>
    <property type="molecule type" value="Genomic_DNA"/>
</dbReference>
<sequence>MDKELLKQAGMMLPHMALFERMLHMRTLLWLAGHMEERGDRVTLVSAGSVTLVGQEMTTHETVTTSRGEVTAAAAYQVLHELKGHEAAEYAVTREELKALNAGAVDRLASSAELLAFGETLERIVALRDPRKGRAGEEAPFA</sequence>
<dbReference type="AlphaFoldDB" id="A0A221T2P5"/>
<dbReference type="InterPro" id="IPR058793">
    <property type="entry name" value="DDRD"/>
</dbReference>
<reference evidence="1 2" key="1">
    <citation type="submission" date="2017-05" db="EMBL/GenBank/DDBJ databases">
        <title>The complete genome sequence of Deinococcus ficus isolated from the rhizosphere of the Ficus religiosa L. in Taiwan.</title>
        <authorList>
            <person name="Wu K.-M."/>
            <person name="Liao T.-L."/>
            <person name="Liu Y.-M."/>
            <person name="Young C.-C."/>
            <person name="Tsai S.-F."/>
        </authorList>
    </citation>
    <scope>NUCLEOTIDE SEQUENCE [LARGE SCALE GENOMIC DNA]</scope>
    <source>
        <strain evidence="1 2">CC-FR2-10</strain>
        <plasmid evidence="2">pdfi3</plasmid>
    </source>
</reference>
<keyword evidence="2" id="KW-1185">Reference proteome</keyword>
<organism evidence="1 2">
    <name type="scientific">Deinococcus ficus</name>
    <dbReference type="NCBI Taxonomy" id="317577"/>
    <lineage>
        <taxon>Bacteria</taxon>
        <taxon>Thermotogati</taxon>
        <taxon>Deinococcota</taxon>
        <taxon>Deinococci</taxon>
        <taxon>Deinococcales</taxon>
        <taxon>Deinococcaceae</taxon>
        <taxon>Deinococcus</taxon>
    </lineage>
</organism>
<dbReference type="RefSeq" id="WP_051308383.1">
    <property type="nucleotide sequence ID" value="NZ_CP021084.1"/>
</dbReference>
<dbReference type="Proteomes" id="UP000259030">
    <property type="component" value="Plasmid pDFI3"/>
</dbReference>
<name>A0A221T2P5_9DEIO</name>
<evidence type="ECO:0000313" key="2">
    <source>
        <dbReference type="Proteomes" id="UP000259030"/>
    </source>
</evidence>
<proteinExistence type="predicted"/>
<geneLocation type="plasmid" evidence="2">
    <name>pdfi3</name>
</geneLocation>
<accession>A0A221T2P5</accession>
<evidence type="ECO:0008006" key="3">
    <source>
        <dbReference type="Google" id="ProtNLM"/>
    </source>
</evidence>
<evidence type="ECO:0000313" key="1">
    <source>
        <dbReference type="EMBL" id="ASN83172.1"/>
    </source>
</evidence>